<dbReference type="OrthoDB" id="2368626at2759"/>
<evidence type="ECO:0000313" key="4">
    <source>
        <dbReference type="Proteomes" id="UP000027586"/>
    </source>
</evidence>
<feature type="domain" description="Borealin N-terminal" evidence="2">
    <location>
        <begin position="19"/>
        <end position="63"/>
    </location>
</feature>
<dbReference type="InterPro" id="IPR018851">
    <property type="entry name" value="Borealin_N"/>
</dbReference>
<dbReference type="VEuPathDB" id="FungiDB:LCOR_10595.1"/>
<proteinExistence type="predicted"/>
<dbReference type="Gene3D" id="6.10.250.1900">
    <property type="match status" value="1"/>
</dbReference>
<feature type="region of interest" description="Disordered" evidence="1">
    <location>
        <begin position="83"/>
        <end position="162"/>
    </location>
</feature>
<protein>
    <recommendedName>
        <fullName evidence="2">Borealin N-terminal domain-containing protein</fullName>
    </recommendedName>
</protein>
<reference evidence="3" key="1">
    <citation type="submission" date="2013-08" db="EMBL/GenBank/DDBJ databases">
        <title>Gene expansion shapes genome architecture in the human pathogen Lichtheimia corymbifera: an evolutionary genomics analysis in the ancient terrestrial Mucorales (Mucoromycotina).</title>
        <authorList>
            <person name="Schwartze V.U."/>
            <person name="Winter S."/>
            <person name="Shelest E."/>
            <person name="Marcet-Houben M."/>
            <person name="Horn F."/>
            <person name="Wehner S."/>
            <person name="Hoffmann K."/>
            <person name="Riege K."/>
            <person name="Sammeth M."/>
            <person name="Nowrousian M."/>
            <person name="Valiante V."/>
            <person name="Linde J."/>
            <person name="Jacobsen I.D."/>
            <person name="Marz M."/>
            <person name="Brakhage A.A."/>
            <person name="Gabaldon T."/>
            <person name="Bocker S."/>
            <person name="Voigt K."/>
        </authorList>
    </citation>
    <scope>NUCLEOTIDE SEQUENCE [LARGE SCALE GENOMIC DNA]</scope>
    <source>
        <strain evidence="3">FSU 9682</strain>
    </source>
</reference>
<accession>A0A068SCR3</accession>
<organism evidence="3 4">
    <name type="scientific">Lichtheimia corymbifera JMRC:FSU:9682</name>
    <dbReference type="NCBI Taxonomy" id="1263082"/>
    <lineage>
        <taxon>Eukaryota</taxon>
        <taxon>Fungi</taxon>
        <taxon>Fungi incertae sedis</taxon>
        <taxon>Mucoromycota</taxon>
        <taxon>Mucoromycotina</taxon>
        <taxon>Mucoromycetes</taxon>
        <taxon>Mucorales</taxon>
        <taxon>Lichtheimiaceae</taxon>
        <taxon>Lichtheimia</taxon>
    </lineage>
</organism>
<keyword evidence="4" id="KW-1185">Reference proteome</keyword>
<feature type="compositionally biased region" description="Basic and acidic residues" evidence="1">
    <location>
        <begin position="87"/>
        <end position="118"/>
    </location>
</feature>
<evidence type="ECO:0000259" key="2">
    <source>
        <dbReference type="Pfam" id="PF10444"/>
    </source>
</evidence>
<dbReference type="AlphaFoldDB" id="A0A068SCR3"/>
<evidence type="ECO:0000256" key="1">
    <source>
        <dbReference type="SAM" id="MobiDB-lite"/>
    </source>
</evidence>
<name>A0A068SCR3_9FUNG</name>
<dbReference type="Pfam" id="PF10444">
    <property type="entry name" value="Nbl1_Borealin_N"/>
    <property type="match status" value="1"/>
</dbReference>
<gene>
    <name evidence="3" type="ORF">LCOR_10595.1</name>
</gene>
<dbReference type="EMBL" id="CBTN010000075">
    <property type="protein sequence ID" value="CDH59790.1"/>
    <property type="molecule type" value="Genomic_DNA"/>
</dbReference>
<comment type="caution">
    <text evidence="3">The sequence shown here is derived from an EMBL/GenBank/DDBJ whole genome shotgun (WGS) entry which is preliminary data.</text>
</comment>
<dbReference type="Proteomes" id="UP000027586">
    <property type="component" value="Unassembled WGS sequence"/>
</dbReference>
<sequence length="257" mass="30553">MTKDPDRILLHEARATIKKELHRRKQDIRQRTEFLIAALRAQCMSMMNELPDSVRKMTMREFCHIYGADTAVYLRQEAKRRMQRVIQEQHRPREEHDRDNQHSSNDEIVHQKEQEQLRMDQQQQQQQQQLANDTHDLQQQTSDDDIANPPTNNNDHDQDLSFQLGPSLQYQTTSYDDDDEPPMGTIFLHMDRENHPRVSFQLDPLQSVDQLGEFSIDTPREIVQQMTYRQRVRICQQIQDIQNKLESAKSCFDPDNE</sequence>
<evidence type="ECO:0000313" key="3">
    <source>
        <dbReference type="EMBL" id="CDH59790.1"/>
    </source>
</evidence>